<feature type="region of interest" description="Disordered" evidence="1">
    <location>
        <begin position="439"/>
        <end position="462"/>
    </location>
</feature>
<feature type="compositionally biased region" description="Low complexity" evidence="1">
    <location>
        <begin position="699"/>
        <end position="710"/>
    </location>
</feature>
<feature type="region of interest" description="Disordered" evidence="1">
    <location>
        <begin position="1028"/>
        <end position="1116"/>
    </location>
</feature>
<feature type="compositionally biased region" description="Basic residues" evidence="1">
    <location>
        <begin position="958"/>
        <end position="969"/>
    </location>
</feature>
<feature type="compositionally biased region" description="Low complexity" evidence="1">
    <location>
        <begin position="728"/>
        <end position="741"/>
    </location>
</feature>
<feature type="compositionally biased region" description="Polar residues" evidence="1">
    <location>
        <begin position="678"/>
        <end position="697"/>
    </location>
</feature>
<feature type="region of interest" description="Disordered" evidence="1">
    <location>
        <begin position="302"/>
        <end position="321"/>
    </location>
</feature>
<evidence type="ECO:0000313" key="2">
    <source>
        <dbReference type="EMBL" id="KAK3904081.1"/>
    </source>
</evidence>
<sequence length="1171" mass="127132">MAATPFDIPGPGSSYAFDIYNDASALRAAAPALPGGPCNYTDQTLPRCGCRRFWSRASLTSAVFQDSLTSNLAEVCMCSHHACFHEDIQPAAATPAQQQPAAAGALGQENQRPTAIREPLSPVQLPSFHVPGSLGSSLDFTLLDFQTSMTAPRMEGAVPYQVVEDVRAGQDSPMPDTLNNWADLTRSQPGHAHGALPPLPSQCLMSPPPPPSTAASSQARYLRPFAGKGLHTLSGVPAPRPDSRQDGNPEPAQEPPRTAAAVGVFAPMAPPSQDPSVARFDTSAYQKLADRVDTHEQRLDKIDTGSFSPDAHEECHDKHEHTDLRVTELESRVEEVEKILNDNGSVVSTRRPGRHDTTADDATASVVSVSTNATVLPSNRAEVYTQLQQLQAQVTQLQAAAMPSYTKPWELEVVFLPFPLKGVWIESKEFPAQRRSIGSNVDDWTQMPNTVSRATPDPQSPKFQEWAGQGSESNWLLPRAFAAGRVIDQRLRSRGLIKTVSVRGADARSVQLAIHTAFEDVLRISANPDARSGHAPDYPLTEFLGLRQAWVPLRKLHKDSRLRFLSPAEMATPALWDFTFLVSSVVMKATGIQRLYITQPEAYLQDHPLGYYAFEAGWTWQKLRQLSRVYPDSQSSTGDVPEADALEECWNWNDRLDEQAGVPPANISLRHSIHQLASRRSSTEPSGQFYTGVQSPILSAGPSRSRAPSPLIQRERKGSWPPHIRTGSLPPTAAALLSPAQSRRRLNSHATASGTPYERRPSPFVPRASPRPSPRLGSNHHVHNSSIPAAAAAAPKRRFTRSPSLVARNTPRWSRSPSLAPGGPFGGFHDAEPARDQRRTTPFYYATPHSEAIPEYAYHRAGSRGPTALRTNGYDPDDEEDDDEDMNEFTEGSSDTDPYDGDSQMTDTHLQQQRQRDTASFGFGPEGDDADLDIDVYEDEQGEDELDGVETDAGNNPHPHHHHPYQYQHHNRQMSASRPGSWHIHPRHRAGSLHQQQPLRPEDIPWAGIEDITAAGAGAAALAAAATDAEGDSNMSDGENVDPTSQSSLSASLSSRSFHSQRGGGVGISMGVHDHGAGQAPLQQGGQGEEEKDDDASSQAPSEYSSKPPGAWQIVPFPTTAAAGVVGGESDQKGGVVVVHEGGEGEEMGFRIHEDGTAGGQREELEDTQWG</sequence>
<proteinExistence type="predicted"/>
<name>A0AAN6MND0_9PEZI</name>
<dbReference type="AlphaFoldDB" id="A0AAN6MND0"/>
<feature type="compositionally biased region" description="Low complexity" evidence="1">
    <location>
        <begin position="1045"/>
        <end position="1061"/>
    </location>
</feature>
<evidence type="ECO:0000256" key="1">
    <source>
        <dbReference type="SAM" id="MobiDB-lite"/>
    </source>
</evidence>
<comment type="caution">
    <text evidence="2">The sequence shown here is derived from an EMBL/GenBank/DDBJ whole genome shotgun (WGS) entry which is preliminary data.</text>
</comment>
<feature type="compositionally biased region" description="Acidic residues" evidence="1">
    <location>
        <begin position="926"/>
        <end position="950"/>
    </location>
</feature>
<feature type="compositionally biased region" description="Polar residues" evidence="1">
    <location>
        <begin position="439"/>
        <end position="453"/>
    </location>
</feature>
<feature type="compositionally biased region" description="Basic and acidic residues" evidence="1">
    <location>
        <begin position="310"/>
        <end position="321"/>
    </location>
</feature>
<feature type="region of interest" description="Disordered" evidence="1">
    <location>
        <begin position="855"/>
        <end position="969"/>
    </location>
</feature>
<feature type="compositionally biased region" description="Polar residues" evidence="1">
    <location>
        <begin position="903"/>
        <end position="913"/>
    </location>
</feature>
<organism evidence="2 3">
    <name type="scientific">Staphylotrichum tortipilum</name>
    <dbReference type="NCBI Taxonomy" id="2831512"/>
    <lineage>
        <taxon>Eukaryota</taxon>
        <taxon>Fungi</taxon>
        <taxon>Dikarya</taxon>
        <taxon>Ascomycota</taxon>
        <taxon>Pezizomycotina</taxon>
        <taxon>Sordariomycetes</taxon>
        <taxon>Sordariomycetidae</taxon>
        <taxon>Sordariales</taxon>
        <taxon>Chaetomiaceae</taxon>
        <taxon>Staphylotrichum</taxon>
    </lineage>
</organism>
<dbReference type="EMBL" id="MU855414">
    <property type="protein sequence ID" value="KAK3904081.1"/>
    <property type="molecule type" value="Genomic_DNA"/>
</dbReference>
<protein>
    <submittedName>
        <fullName evidence="2">Uncharacterized protein</fullName>
    </submittedName>
</protein>
<feature type="region of interest" description="Disordered" evidence="1">
    <location>
        <begin position="678"/>
        <end position="835"/>
    </location>
</feature>
<dbReference type="Proteomes" id="UP001303889">
    <property type="component" value="Unassembled WGS sequence"/>
</dbReference>
<keyword evidence="3" id="KW-1185">Reference proteome</keyword>
<feature type="region of interest" description="Disordered" evidence="1">
    <location>
        <begin position="182"/>
        <end position="257"/>
    </location>
</feature>
<accession>A0AAN6MND0</accession>
<evidence type="ECO:0000313" key="3">
    <source>
        <dbReference type="Proteomes" id="UP001303889"/>
    </source>
</evidence>
<reference evidence="2" key="1">
    <citation type="journal article" date="2023" name="Mol. Phylogenet. Evol.">
        <title>Genome-scale phylogeny and comparative genomics of the fungal order Sordariales.</title>
        <authorList>
            <person name="Hensen N."/>
            <person name="Bonometti L."/>
            <person name="Westerberg I."/>
            <person name="Brannstrom I.O."/>
            <person name="Guillou S."/>
            <person name="Cros-Aarteil S."/>
            <person name="Calhoun S."/>
            <person name="Haridas S."/>
            <person name="Kuo A."/>
            <person name="Mondo S."/>
            <person name="Pangilinan J."/>
            <person name="Riley R."/>
            <person name="LaButti K."/>
            <person name="Andreopoulos B."/>
            <person name="Lipzen A."/>
            <person name="Chen C."/>
            <person name="Yan M."/>
            <person name="Daum C."/>
            <person name="Ng V."/>
            <person name="Clum A."/>
            <person name="Steindorff A."/>
            <person name="Ohm R.A."/>
            <person name="Martin F."/>
            <person name="Silar P."/>
            <person name="Natvig D.O."/>
            <person name="Lalanne C."/>
            <person name="Gautier V."/>
            <person name="Ament-Velasquez S.L."/>
            <person name="Kruys A."/>
            <person name="Hutchinson M.I."/>
            <person name="Powell A.J."/>
            <person name="Barry K."/>
            <person name="Miller A.N."/>
            <person name="Grigoriev I.V."/>
            <person name="Debuchy R."/>
            <person name="Gladieux P."/>
            <person name="Hiltunen Thoren M."/>
            <person name="Johannesson H."/>
        </authorList>
    </citation>
    <scope>NUCLEOTIDE SEQUENCE</scope>
    <source>
        <strain evidence="2">CBS 103.79</strain>
    </source>
</reference>
<reference evidence="2" key="2">
    <citation type="submission" date="2023-05" db="EMBL/GenBank/DDBJ databases">
        <authorList>
            <consortium name="Lawrence Berkeley National Laboratory"/>
            <person name="Steindorff A."/>
            <person name="Hensen N."/>
            <person name="Bonometti L."/>
            <person name="Westerberg I."/>
            <person name="Brannstrom I.O."/>
            <person name="Guillou S."/>
            <person name="Cros-Aarteil S."/>
            <person name="Calhoun S."/>
            <person name="Haridas S."/>
            <person name="Kuo A."/>
            <person name="Mondo S."/>
            <person name="Pangilinan J."/>
            <person name="Riley R."/>
            <person name="Labutti K."/>
            <person name="Andreopoulos B."/>
            <person name="Lipzen A."/>
            <person name="Chen C."/>
            <person name="Yanf M."/>
            <person name="Daum C."/>
            <person name="Ng V."/>
            <person name="Clum A."/>
            <person name="Ohm R."/>
            <person name="Martin F."/>
            <person name="Silar P."/>
            <person name="Natvig D."/>
            <person name="Lalanne C."/>
            <person name="Gautier V."/>
            <person name="Ament-Velasquez S.L."/>
            <person name="Kruys A."/>
            <person name="Hutchinson M.I."/>
            <person name="Powell A.J."/>
            <person name="Barry K."/>
            <person name="Miller A.N."/>
            <person name="Grigoriev I.V."/>
            <person name="Debuchy R."/>
            <person name="Gladieux P."/>
            <person name="Thoren M.H."/>
            <person name="Johannesson H."/>
        </authorList>
    </citation>
    <scope>NUCLEOTIDE SEQUENCE</scope>
    <source>
        <strain evidence="2">CBS 103.79</strain>
    </source>
</reference>
<feature type="region of interest" description="Disordered" evidence="1">
    <location>
        <begin position="1142"/>
        <end position="1171"/>
    </location>
</feature>
<gene>
    <name evidence="2" type="ORF">C8A05DRAFT_32133</name>
</gene>
<feature type="compositionally biased region" description="Acidic residues" evidence="1">
    <location>
        <begin position="875"/>
        <end position="888"/>
    </location>
</feature>